<reference evidence="1" key="1">
    <citation type="submission" date="2014-11" db="EMBL/GenBank/DDBJ databases">
        <authorList>
            <person name="Amaro Gonzalez C."/>
        </authorList>
    </citation>
    <scope>NUCLEOTIDE SEQUENCE</scope>
</reference>
<reference evidence="1" key="2">
    <citation type="journal article" date="2015" name="Fish Shellfish Immunol.">
        <title>Early steps in the European eel (Anguilla anguilla)-Vibrio vulnificus interaction in the gills: Role of the RtxA13 toxin.</title>
        <authorList>
            <person name="Callol A."/>
            <person name="Pajuelo D."/>
            <person name="Ebbesson L."/>
            <person name="Teles M."/>
            <person name="MacKenzie S."/>
            <person name="Amaro C."/>
        </authorList>
    </citation>
    <scope>NUCLEOTIDE SEQUENCE</scope>
</reference>
<proteinExistence type="predicted"/>
<protein>
    <submittedName>
        <fullName evidence="1">Uncharacterized protein</fullName>
    </submittedName>
</protein>
<dbReference type="AlphaFoldDB" id="A0A0E9T548"/>
<name>A0A0E9T548_ANGAN</name>
<evidence type="ECO:0000313" key="1">
    <source>
        <dbReference type="EMBL" id="JAH48120.1"/>
    </source>
</evidence>
<dbReference type="EMBL" id="GBXM01060457">
    <property type="protein sequence ID" value="JAH48120.1"/>
    <property type="molecule type" value="Transcribed_RNA"/>
</dbReference>
<sequence length="24" mass="2565">MDSVCLNASKSCNRAEYGGMMSLP</sequence>
<accession>A0A0E9T548</accession>
<organism evidence="1">
    <name type="scientific">Anguilla anguilla</name>
    <name type="common">European freshwater eel</name>
    <name type="synonym">Muraena anguilla</name>
    <dbReference type="NCBI Taxonomy" id="7936"/>
    <lineage>
        <taxon>Eukaryota</taxon>
        <taxon>Metazoa</taxon>
        <taxon>Chordata</taxon>
        <taxon>Craniata</taxon>
        <taxon>Vertebrata</taxon>
        <taxon>Euteleostomi</taxon>
        <taxon>Actinopterygii</taxon>
        <taxon>Neopterygii</taxon>
        <taxon>Teleostei</taxon>
        <taxon>Anguilliformes</taxon>
        <taxon>Anguillidae</taxon>
        <taxon>Anguilla</taxon>
    </lineage>
</organism>